<protein>
    <submittedName>
        <fullName evidence="2">Uncharacterized protein</fullName>
    </submittedName>
</protein>
<dbReference type="RefSeq" id="WP_078498840.1">
    <property type="nucleotide sequence ID" value="NZ_MSZX01000004.1"/>
</dbReference>
<reference evidence="2 3" key="1">
    <citation type="submission" date="2017-01" db="EMBL/GenBank/DDBJ databases">
        <title>Genome analysis of Paenibacillus selenitrireducens ES3-24.</title>
        <authorList>
            <person name="Xu D."/>
            <person name="Yao R."/>
            <person name="Zheng S."/>
        </authorList>
    </citation>
    <scope>NUCLEOTIDE SEQUENCE [LARGE SCALE GENOMIC DNA]</scope>
    <source>
        <strain evidence="2 3">ES3-24</strain>
    </source>
</reference>
<evidence type="ECO:0000313" key="2">
    <source>
        <dbReference type="EMBL" id="OPA78504.1"/>
    </source>
</evidence>
<dbReference type="Proteomes" id="UP000190188">
    <property type="component" value="Unassembled WGS sequence"/>
</dbReference>
<gene>
    <name evidence="2" type="ORF">BVG16_11575</name>
</gene>
<dbReference type="AlphaFoldDB" id="A0A1T2XF34"/>
<feature type="transmembrane region" description="Helical" evidence="1">
    <location>
        <begin position="32"/>
        <end position="56"/>
    </location>
</feature>
<sequence length="108" mass="11786">MAKLLHYIGGAAIVFGIILGIIYGFLDQGFRFFVMLAWWGSGVISGIVFIALGMILETVECNQMYLHELLRRTPSDSSPPVSLGNSKASLSSLRGYKIGNTSEEEKGQ</sequence>
<comment type="caution">
    <text evidence="2">The sequence shown here is derived from an EMBL/GenBank/DDBJ whole genome shotgun (WGS) entry which is preliminary data.</text>
</comment>
<evidence type="ECO:0000313" key="3">
    <source>
        <dbReference type="Proteomes" id="UP000190188"/>
    </source>
</evidence>
<name>A0A1T2XF34_9BACL</name>
<organism evidence="2 3">
    <name type="scientific">Paenibacillus selenitireducens</name>
    <dbReference type="NCBI Taxonomy" id="1324314"/>
    <lineage>
        <taxon>Bacteria</taxon>
        <taxon>Bacillati</taxon>
        <taxon>Bacillota</taxon>
        <taxon>Bacilli</taxon>
        <taxon>Bacillales</taxon>
        <taxon>Paenibacillaceae</taxon>
        <taxon>Paenibacillus</taxon>
    </lineage>
</organism>
<keyword evidence="3" id="KW-1185">Reference proteome</keyword>
<accession>A0A1T2XF34</accession>
<dbReference type="EMBL" id="MSZX01000004">
    <property type="protein sequence ID" value="OPA78504.1"/>
    <property type="molecule type" value="Genomic_DNA"/>
</dbReference>
<proteinExistence type="predicted"/>
<keyword evidence="1" id="KW-0812">Transmembrane</keyword>
<keyword evidence="1" id="KW-1133">Transmembrane helix</keyword>
<dbReference type="OrthoDB" id="2593527at2"/>
<feature type="transmembrane region" description="Helical" evidence="1">
    <location>
        <begin position="7"/>
        <end position="26"/>
    </location>
</feature>
<evidence type="ECO:0000256" key="1">
    <source>
        <dbReference type="SAM" id="Phobius"/>
    </source>
</evidence>
<keyword evidence="1" id="KW-0472">Membrane</keyword>